<proteinExistence type="predicted"/>
<reference evidence="1" key="1">
    <citation type="submission" date="2016-01" db="EMBL/GenBank/DDBJ databases">
        <authorList>
            <person name="Regsiter A."/>
            <person name="william w."/>
        </authorList>
    </citation>
    <scope>NUCLEOTIDE SEQUENCE</scope>
    <source>
        <strain evidence="1">NCPPB 1641</strain>
    </source>
</reference>
<evidence type="ECO:0000313" key="1">
    <source>
        <dbReference type="EMBL" id="CVI56291.1"/>
    </source>
</evidence>
<evidence type="ECO:0000313" key="2">
    <source>
        <dbReference type="Proteomes" id="UP000192140"/>
    </source>
</evidence>
<dbReference type="Proteomes" id="UP000192140">
    <property type="component" value="Unassembled WGS sequence"/>
</dbReference>
<organism evidence="1 2">
    <name type="scientific">Agrobacterium deltaense NCPPB 1641</name>
    <dbReference type="NCBI Taxonomy" id="1183425"/>
    <lineage>
        <taxon>Bacteria</taxon>
        <taxon>Pseudomonadati</taxon>
        <taxon>Pseudomonadota</taxon>
        <taxon>Alphaproteobacteria</taxon>
        <taxon>Hyphomicrobiales</taxon>
        <taxon>Rhizobiaceae</taxon>
        <taxon>Rhizobium/Agrobacterium group</taxon>
        <taxon>Agrobacterium</taxon>
    </lineage>
</organism>
<keyword evidence="2" id="KW-1185">Reference proteome</keyword>
<sequence>MIVSASYVNAMSAAGTPEEAAKLFYAAVSKGLAAVVADALSQSVTAIAPAAAGTKIAGWEKLVGGVAMHLAWESPAVLNPIPLTQLACFAPYAPQLQGNVEAMGVNVSIGVSVSASF</sequence>
<dbReference type="AlphaFoldDB" id="A0A1S7TP35"/>
<protein>
    <submittedName>
        <fullName evidence="1">Uncharacterized protein</fullName>
    </submittedName>
</protein>
<name>A0A1S7TP35_9HYPH</name>
<accession>A0A1S7TP35</accession>
<dbReference type="EMBL" id="FCNP01000022">
    <property type="protein sequence ID" value="CVI56291.1"/>
    <property type="molecule type" value="Genomic_DNA"/>
</dbReference>
<comment type="caution">
    <text evidence="1">The sequence shown here is derived from an EMBL/GenBank/DDBJ whole genome shotgun (WGS) entry which is preliminary data.</text>
</comment>
<gene>
    <name evidence="1" type="ORF">AGR7A_Cc290048</name>
</gene>